<evidence type="ECO:0000256" key="6">
    <source>
        <dbReference type="SAM" id="Phobius"/>
    </source>
</evidence>
<dbReference type="RefSeq" id="WP_135441574.1">
    <property type="nucleotide sequence ID" value="NZ_SRLE01000005.1"/>
</dbReference>
<keyword evidence="8" id="KW-1185">Reference proteome</keyword>
<dbReference type="InterPro" id="IPR001851">
    <property type="entry name" value="ABC_transp_permease"/>
</dbReference>
<feature type="transmembrane region" description="Helical" evidence="6">
    <location>
        <begin position="147"/>
        <end position="165"/>
    </location>
</feature>
<feature type="transmembrane region" description="Helical" evidence="6">
    <location>
        <begin position="61"/>
        <end position="79"/>
    </location>
</feature>
<evidence type="ECO:0000256" key="1">
    <source>
        <dbReference type="ARBA" id="ARBA00004429"/>
    </source>
</evidence>
<feature type="transmembrane region" description="Helical" evidence="6">
    <location>
        <begin position="296"/>
        <end position="312"/>
    </location>
</feature>
<dbReference type="AlphaFoldDB" id="A0A4Z0M5A1"/>
<dbReference type="PANTHER" id="PTHR47089">
    <property type="entry name" value="ABC TRANSPORTER, PERMEASE PROTEIN"/>
    <property type="match status" value="1"/>
</dbReference>
<dbReference type="GO" id="GO:0005886">
    <property type="term" value="C:plasma membrane"/>
    <property type="evidence" value="ECO:0007669"/>
    <property type="project" value="UniProtKB-SubCell"/>
</dbReference>
<feature type="transmembrane region" description="Helical" evidence="6">
    <location>
        <begin position="324"/>
        <end position="344"/>
    </location>
</feature>
<protein>
    <submittedName>
        <fullName evidence="7">ABC transporter permease</fullName>
    </submittedName>
</protein>
<dbReference type="PANTHER" id="PTHR47089:SF1">
    <property type="entry name" value="GUANOSINE ABC TRANSPORTER PERMEASE PROTEIN NUPP"/>
    <property type="match status" value="1"/>
</dbReference>
<organism evidence="7 8">
    <name type="scientific">Mangrovimicrobium sediminis</name>
    <dbReference type="NCBI Taxonomy" id="2562682"/>
    <lineage>
        <taxon>Bacteria</taxon>
        <taxon>Pseudomonadati</taxon>
        <taxon>Pseudomonadota</taxon>
        <taxon>Gammaproteobacteria</taxon>
        <taxon>Cellvibrionales</taxon>
        <taxon>Halieaceae</taxon>
        <taxon>Mangrovimicrobium</taxon>
    </lineage>
</organism>
<feature type="transmembrane region" description="Helical" evidence="6">
    <location>
        <begin position="116"/>
        <end position="138"/>
    </location>
</feature>
<keyword evidence="4 6" id="KW-1133">Transmembrane helix</keyword>
<feature type="transmembrane region" description="Helical" evidence="6">
    <location>
        <begin position="244"/>
        <end position="266"/>
    </location>
</feature>
<accession>A0A4Z0M5A1</accession>
<feature type="transmembrane region" description="Helical" evidence="6">
    <location>
        <begin position="91"/>
        <end position="110"/>
    </location>
</feature>
<reference evidence="7 8" key="1">
    <citation type="submission" date="2019-04" db="EMBL/GenBank/DDBJ databases">
        <title>Taxonomy of novel Haliea sp. from mangrove soil of West Coast of India.</title>
        <authorList>
            <person name="Verma A."/>
            <person name="Kumar P."/>
            <person name="Krishnamurthi S."/>
        </authorList>
    </citation>
    <scope>NUCLEOTIDE SEQUENCE [LARGE SCALE GENOMIC DNA]</scope>
    <source>
        <strain evidence="7 8">SAOS-164</strain>
    </source>
</reference>
<evidence type="ECO:0000256" key="2">
    <source>
        <dbReference type="ARBA" id="ARBA00022475"/>
    </source>
</evidence>
<dbReference type="EMBL" id="SRLE01000005">
    <property type="protein sequence ID" value="TGD74616.1"/>
    <property type="molecule type" value="Genomic_DNA"/>
</dbReference>
<gene>
    <name evidence="7" type="ORF">E4634_05275</name>
</gene>
<keyword evidence="2" id="KW-1003">Cell membrane</keyword>
<comment type="subcellular location">
    <subcellularLocation>
        <location evidence="1">Cell inner membrane</location>
        <topology evidence="1">Multi-pass membrane protein</topology>
    </subcellularLocation>
</comment>
<evidence type="ECO:0000256" key="5">
    <source>
        <dbReference type="ARBA" id="ARBA00023136"/>
    </source>
</evidence>
<comment type="caution">
    <text evidence="7">The sequence shown here is derived from an EMBL/GenBank/DDBJ whole genome shotgun (WGS) entry which is preliminary data.</text>
</comment>
<evidence type="ECO:0000256" key="3">
    <source>
        <dbReference type="ARBA" id="ARBA00022692"/>
    </source>
</evidence>
<evidence type="ECO:0000313" key="7">
    <source>
        <dbReference type="EMBL" id="TGD74616.1"/>
    </source>
</evidence>
<evidence type="ECO:0000256" key="4">
    <source>
        <dbReference type="ARBA" id="ARBA00022989"/>
    </source>
</evidence>
<sequence length="361" mass="38136">MRIERRAAPSRRMQVLSPLLALVATGLTGAAIFAGLGQPPAAVMYAFFIAPVRDLYGISELLLKATPLLLCAVGLSLCFRARVWNIGAEGQFILGALGGGVVALACNEFSAGFGWALLGASVAGMLAGTAWAGIVALLRDRFDCSEILTSIMLNYIALQLLLWAVHGPLKDPAGFNFPESALLVEELLLPTLHPDYRVHIGLPIALLAAAGLWLLMARSLLGFQVRVFGESARTAGYAGFSSRVLLWFVLAACGALAGLAGAFEVLGPVGQVTPHLSAGYGFSAIIVVFLGRNHPVGIVLAGLLFALTFIGGENLQIEFGLPRSITQMFQGMLLFYLLAADFLINHRLRLPGAAPALAGER</sequence>
<dbReference type="OrthoDB" id="9809785at2"/>
<name>A0A4Z0M5A1_9GAMM</name>
<dbReference type="Pfam" id="PF02653">
    <property type="entry name" value="BPD_transp_2"/>
    <property type="match status" value="1"/>
</dbReference>
<keyword evidence="3 6" id="KW-0812">Transmembrane</keyword>
<dbReference type="CDD" id="cd06580">
    <property type="entry name" value="TM_PBP1_transp_TpRbsC_like"/>
    <property type="match status" value="1"/>
</dbReference>
<feature type="transmembrane region" description="Helical" evidence="6">
    <location>
        <begin position="200"/>
        <end position="223"/>
    </location>
</feature>
<evidence type="ECO:0000313" key="8">
    <source>
        <dbReference type="Proteomes" id="UP000298050"/>
    </source>
</evidence>
<dbReference type="Proteomes" id="UP000298050">
    <property type="component" value="Unassembled WGS sequence"/>
</dbReference>
<keyword evidence="5 6" id="KW-0472">Membrane</keyword>
<feature type="transmembrane region" description="Helical" evidence="6">
    <location>
        <begin position="272"/>
        <end position="291"/>
    </location>
</feature>
<proteinExistence type="predicted"/>
<dbReference type="GO" id="GO:0022857">
    <property type="term" value="F:transmembrane transporter activity"/>
    <property type="evidence" value="ECO:0007669"/>
    <property type="project" value="InterPro"/>
</dbReference>